<evidence type="ECO:0000313" key="1">
    <source>
        <dbReference type="Ensembl" id="ENSSDUP00000002249.1"/>
    </source>
</evidence>
<name>A0A3B4T829_SERDU</name>
<keyword evidence="2" id="KW-1185">Reference proteome</keyword>
<organism evidence="1 2">
    <name type="scientific">Seriola dumerili</name>
    <name type="common">Greater amberjack</name>
    <name type="synonym">Caranx dumerili</name>
    <dbReference type="NCBI Taxonomy" id="41447"/>
    <lineage>
        <taxon>Eukaryota</taxon>
        <taxon>Metazoa</taxon>
        <taxon>Chordata</taxon>
        <taxon>Craniata</taxon>
        <taxon>Vertebrata</taxon>
        <taxon>Euteleostomi</taxon>
        <taxon>Actinopterygii</taxon>
        <taxon>Neopterygii</taxon>
        <taxon>Teleostei</taxon>
        <taxon>Neoteleostei</taxon>
        <taxon>Acanthomorphata</taxon>
        <taxon>Carangaria</taxon>
        <taxon>Carangiformes</taxon>
        <taxon>Carangidae</taxon>
        <taxon>Seriola</taxon>
    </lineage>
</organism>
<dbReference type="Proteomes" id="UP000261420">
    <property type="component" value="Unplaced"/>
</dbReference>
<accession>A0A3B4T829</accession>
<dbReference type="AlphaFoldDB" id="A0A3B4T829"/>
<evidence type="ECO:0000313" key="2">
    <source>
        <dbReference type="Proteomes" id="UP000261420"/>
    </source>
</evidence>
<dbReference type="STRING" id="41447.ENSSDUP00000002249"/>
<protein>
    <submittedName>
        <fullName evidence="1">Uncharacterized protein</fullName>
    </submittedName>
</protein>
<reference evidence="1" key="2">
    <citation type="submission" date="2025-09" db="UniProtKB">
        <authorList>
            <consortium name="Ensembl"/>
        </authorList>
    </citation>
    <scope>IDENTIFICATION</scope>
</reference>
<dbReference type="Ensembl" id="ENSSDUT00000002314.1">
    <property type="protein sequence ID" value="ENSSDUP00000002249.1"/>
    <property type="gene ID" value="ENSSDUG00000001745.1"/>
</dbReference>
<reference evidence="1" key="1">
    <citation type="submission" date="2025-08" db="UniProtKB">
        <authorList>
            <consortium name="Ensembl"/>
        </authorList>
    </citation>
    <scope>IDENTIFICATION</scope>
</reference>
<proteinExistence type="predicted"/>
<sequence>RMGTFSDVRPVMISGSTTCEANISSIRGGVRGGEGDDPEDISVLTEGVKVITDLGFLVLCYLALDCLDPPELKCTFEVLQKITLNLDEASPTLQQPLQKLYTTGTD</sequence>